<dbReference type="RefSeq" id="WP_105533125.1">
    <property type="nucleotide sequence ID" value="NZ_PUGF01000018.1"/>
</dbReference>
<evidence type="ECO:0000259" key="5">
    <source>
        <dbReference type="PROSITE" id="PS50931"/>
    </source>
</evidence>
<sequence>MDKLRSMEVFVGVVDAGSFSAVARAFDMSTVMVGKYIADLEQRLGARLLNRTTRRQSLTEIGELYCEQCRQILAQVSIAESGAEAMRATARGTLKVSAPVAFGSECLAPAMATYLEQYPDVSMDLELSNRLSDVVEEGLDAAVRIGQLDDSAMIARPLRPYKMVICASAAYLERFGTPKTPDDLAQHQCLDFLHWRRHVRWRLNQPDAAATLPASRFRSNNGQALKQAALAGVGIMMQAEIVLADDIQRGRLIPILEEFIPIPRPMHLIYPRDRQPTPKLTTFIEFVVERFGVER</sequence>
<dbReference type="GO" id="GO:0006351">
    <property type="term" value="P:DNA-templated transcription"/>
    <property type="evidence" value="ECO:0007669"/>
    <property type="project" value="TreeGrafter"/>
</dbReference>
<keyword evidence="4" id="KW-0804">Transcription</keyword>
<dbReference type="SUPFAM" id="SSF53850">
    <property type="entry name" value="Periplasmic binding protein-like II"/>
    <property type="match status" value="1"/>
</dbReference>
<dbReference type="AlphaFoldDB" id="A0A2S9GVY0"/>
<evidence type="ECO:0000256" key="4">
    <source>
        <dbReference type="ARBA" id="ARBA00023163"/>
    </source>
</evidence>
<evidence type="ECO:0000256" key="1">
    <source>
        <dbReference type="ARBA" id="ARBA00009437"/>
    </source>
</evidence>
<dbReference type="Gene3D" id="1.10.10.10">
    <property type="entry name" value="Winged helix-like DNA-binding domain superfamily/Winged helix DNA-binding domain"/>
    <property type="match status" value="1"/>
</dbReference>
<name>A0A2S9GVY0_9BURK</name>
<dbReference type="Proteomes" id="UP000237839">
    <property type="component" value="Unassembled WGS sequence"/>
</dbReference>
<feature type="domain" description="HTH lysR-type" evidence="5">
    <location>
        <begin position="1"/>
        <end position="59"/>
    </location>
</feature>
<dbReference type="PANTHER" id="PTHR30537">
    <property type="entry name" value="HTH-TYPE TRANSCRIPTIONAL REGULATOR"/>
    <property type="match status" value="1"/>
</dbReference>
<gene>
    <name evidence="6" type="ORF">S2091_3372</name>
</gene>
<organism evidence="6 7">
    <name type="scientific">Solimicrobium silvestre</name>
    <dbReference type="NCBI Taxonomy" id="2099400"/>
    <lineage>
        <taxon>Bacteria</taxon>
        <taxon>Pseudomonadati</taxon>
        <taxon>Pseudomonadota</taxon>
        <taxon>Betaproteobacteria</taxon>
        <taxon>Burkholderiales</taxon>
        <taxon>Oxalobacteraceae</taxon>
        <taxon>Solimicrobium</taxon>
    </lineage>
</organism>
<dbReference type="Gene3D" id="3.40.190.290">
    <property type="match status" value="1"/>
</dbReference>
<dbReference type="EMBL" id="PUGF01000018">
    <property type="protein sequence ID" value="PRC91816.1"/>
    <property type="molecule type" value="Genomic_DNA"/>
</dbReference>
<dbReference type="OrthoDB" id="9026421at2"/>
<dbReference type="FunFam" id="1.10.10.10:FF:000001">
    <property type="entry name" value="LysR family transcriptional regulator"/>
    <property type="match status" value="1"/>
</dbReference>
<evidence type="ECO:0000256" key="3">
    <source>
        <dbReference type="ARBA" id="ARBA00023125"/>
    </source>
</evidence>
<dbReference type="GO" id="GO:0043565">
    <property type="term" value="F:sequence-specific DNA binding"/>
    <property type="evidence" value="ECO:0007669"/>
    <property type="project" value="TreeGrafter"/>
</dbReference>
<dbReference type="InterPro" id="IPR058163">
    <property type="entry name" value="LysR-type_TF_proteobact-type"/>
</dbReference>
<dbReference type="Pfam" id="PF00126">
    <property type="entry name" value="HTH_1"/>
    <property type="match status" value="1"/>
</dbReference>
<dbReference type="GO" id="GO:0003700">
    <property type="term" value="F:DNA-binding transcription factor activity"/>
    <property type="evidence" value="ECO:0007669"/>
    <property type="project" value="InterPro"/>
</dbReference>
<keyword evidence="2" id="KW-0805">Transcription regulation</keyword>
<dbReference type="InterPro" id="IPR000847">
    <property type="entry name" value="LysR_HTH_N"/>
</dbReference>
<dbReference type="InterPro" id="IPR036390">
    <property type="entry name" value="WH_DNA-bd_sf"/>
</dbReference>
<proteinExistence type="inferred from homology"/>
<dbReference type="CDD" id="cd08477">
    <property type="entry name" value="PBP2_CrgA_like_8"/>
    <property type="match status" value="1"/>
</dbReference>
<evidence type="ECO:0000313" key="7">
    <source>
        <dbReference type="Proteomes" id="UP000237839"/>
    </source>
</evidence>
<accession>A0A2S9GVY0</accession>
<reference evidence="6 7" key="1">
    <citation type="submission" date="2018-02" db="EMBL/GenBank/DDBJ databases">
        <title>Solimicrobium silvestre gen. nov., sp. nov., isolated from alpine forest soil.</title>
        <authorList>
            <person name="Margesin R."/>
            <person name="Albuquerque L."/>
            <person name="Zhang D.-C."/>
            <person name="Froufe H.J.C."/>
            <person name="Severino R."/>
            <person name="Roxo I."/>
            <person name="Egas C."/>
            <person name="Da Costa M.S."/>
        </authorList>
    </citation>
    <scope>NUCLEOTIDE SEQUENCE [LARGE SCALE GENOMIC DNA]</scope>
    <source>
        <strain evidence="6 7">S20-91</strain>
    </source>
</reference>
<comment type="similarity">
    <text evidence="1">Belongs to the LysR transcriptional regulatory family.</text>
</comment>
<evidence type="ECO:0000313" key="6">
    <source>
        <dbReference type="EMBL" id="PRC91816.1"/>
    </source>
</evidence>
<keyword evidence="7" id="KW-1185">Reference proteome</keyword>
<dbReference type="PROSITE" id="PS50931">
    <property type="entry name" value="HTH_LYSR"/>
    <property type="match status" value="1"/>
</dbReference>
<dbReference type="Pfam" id="PF03466">
    <property type="entry name" value="LysR_substrate"/>
    <property type="match status" value="1"/>
</dbReference>
<dbReference type="PANTHER" id="PTHR30537:SF5">
    <property type="entry name" value="HTH-TYPE TRANSCRIPTIONAL ACTIVATOR TTDR-RELATED"/>
    <property type="match status" value="1"/>
</dbReference>
<evidence type="ECO:0000256" key="2">
    <source>
        <dbReference type="ARBA" id="ARBA00023015"/>
    </source>
</evidence>
<comment type="caution">
    <text evidence="6">The sequence shown here is derived from an EMBL/GenBank/DDBJ whole genome shotgun (WGS) entry which is preliminary data.</text>
</comment>
<dbReference type="SUPFAM" id="SSF46785">
    <property type="entry name" value="Winged helix' DNA-binding domain"/>
    <property type="match status" value="1"/>
</dbReference>
<protein>
    <submittedName>
        <fullName evidence="6">Transcriptional regulator</fullName>
    </submittedName>
</protein>
<dbReference type="InterPro" id="IPR005119">
    <property type="entry name" value="LysR_subst-bd"/>
</dbReference>
<dbReference type="InterPro" id="IPR036388">
    <property type="entry name" value="WH-like_DNA-bd_sf"/>
</dbReference>
<dbReference type="FunFam" id="3.40.190.290:FF:000001">
    <property type="entry name" value="Transcriptional regulator, LysR family"/>
    <property type="match status" value="1"/>
</dbReference>
<keyword evidence="3" id="KW-0238">DNA-binding</keyword>